<sequence>MDNEAQPIESIRTTAEDRRIHQRDGQADEEDDLRRLEEEVKEMAQKLMHYRSTLSNHLKSTLTSILAAQRQELPLFDDGSEPEPSKDPNSGSHGDSGEEGMSMADDKDHEIANKIQLLKDKISSNVSAMPIVLKRMNECISRIDKLNSCNGTIHPAFKRKKS</sequence>
<proteinExistence type="predicted"/>
<organism evidence="2 3">
    <name type="scientific">Nepenthes gracilis</name>
    <name type="common">Slender pitcher plant</name>
    <dbReference type="NCBI Taxonomy" id="150966"/>
    <lineage>
        <taxon>Eukaryota</taxon>
        <taxon>Viridiplantae</taxon>
        <taxon>Streptophyta</taxon>
        <taxon>Embryophyta</taxon>
        <taxon>Tracheophyta</taxon>
        <taxon>Spermatophyta</taxon>
        <taxon>Magnoliopsida</taxon>
        <taxon>eudicotyledons</taxon>
        <taxon>Gunneridae</taxon>
        <taxon>Pentapetalae</taxon>
        <taxon>Caryophyllales</taxon>
        <taxon>Nepenthaceae</taxon>
        <taxon>Nepenthes</taxon>
    </lineage>
</organism>
<gene>
    <name evidence="2" type="ORF">Nepgr_023554</name>
</gene>
<reference evidence="2" key="1">
    <citation type="submission" date="2023-05" db="EMBL/GenBank/DDBJ databases">
        <title>Nepenthes gracilis genome sequencing.</title>
        <authorList>
            <person name="Fukushima K."/>
        </authorList>
    </citation>
    <scope>NUCLEOTIDE SEQUENCE</scope>
    <source>
        <strain evidence="2">SING2019-196</strain>
    </source>
</reference>
<dbReference type="AlphaFoldDB" id="A0AAD3T2R1"/>
<evidence type="ECO:0000313" key="3">
    <source>
        <dbReference type="Proteomes" id="UP001279734"/>
    </source>
</evidence>
<keyword evidence="3" id="KW-1185">Reference proteome</keyword>
<dbReference type="PANTHER" id="PTHR36045:SF2">
    <property type="entry name" value="OS04G0558500 PROTEIN"/>
    <property type="match status" value="1"/>
</dbReference>
<dbReference type="EMBL" id="BSYO01000023">
    <property type="protein sequence ID" value="GMH21712.1"/>
    <property type="molecule type" value="Genomic_DNA"/>
</dbReference>
<protein>
    <submittedName>
        <fullName evidence="2">Uncharacterized protein</fullName>
    </submittedName>
</protein>
<dbReference type="PANTHER" id="PTHR36045">
    <property type="entry name" value="OS04G0558500 PROTEIN"/>
    <property type="match status" value="1"/>
</dbReference>
<comment type="caution">
    <text evidence="2">The sequence shown here is derived from an EMBL/GenBank/DDBJ whole genome shotgun (WGS) entry which is preliminary data.</text>
</comment>
<dbReference type="Proteomes" id="UP001279734">
    <property type="component" value="Unassembled WGS sequence"/>
</dbReference>
<evidence type="ECO:0000313" key="2">
    <source>
        <dbReference type="EMBL" id="GMH21712.1"/>
    </source>
</evidence>
<name>A0AAD3T2R1_NEPGR</name>
<feature type="region of interest" description="Disordered" evidence="1">
    <location>
        <begin position="69"/>
        <end position="108"/>
    </location>
</feature>
<evidence type="ECO:0000256" key="1">
    <source>
        <dbReference type="SAM" id="MobiDB-lite"/>
    </source>
</evidence>
<feature type="compositionally biased region" description="Basic and acidic residues" evidence="1">
    <location>
        <begin position="14"/>
        <end position="33"/>
    </location>
</feature>
<accession>A0AAD3T2R1</accession>
<feature type="region of interest" description="Disordered" evidence="1">
    <location>
        <begin position="1"/>
        <end position="33"/>
    </location>
</feature>